<dbReference type="AlphaFoldDB" id="A0A7W3NTC0"/>
<organism evidence="1 2">
    <name type="scientific">Streptomyces murinus</name>
    <dbReference type="NCBI Taxonomy" id="33900"/>
    <lineage>
        <taxon>Bacteria</taxon>
        <taxon>Bacillati</taxon>
        <taxon>Actinomycetota</taxon>
        <taxon>Actinomycetes</taxon>
        <taxon>Kitasatosporales</taxon>
        <taxon>Streptomycetaceae</taxon>
        <taxon>Streptomyces</taxon>
    </lineage>
</organism>
<proteinExistence type="predicted"/>
<dbReference type="EMBL" id="JACJIJ010000002">
    <property type="protein sequence ID" value="MBA9056360.1"/>
    <property type="molecule type" value="Genomic_DNA"/>
</dbReference>
<gene>
    <name evidence="1" type="ORF">HDA42_005538</name>
</gene>
<sequence length="114" mass="12561">MMVGDATEWGEIRLEKLADLASGDLTRATRALLYLTYEDPDRRWLESLLLDQLKEGGDPQLRSLAVTCMGHLGRIHGVISDRIVACLEGLLGDPALEGIAEDALGDIRFFAHLE</sequence>
<dbReference type="InterPro" id="IPR049796">
    <property type="entry name" value="CdiI_Ct-like"/>
</dbReference>
<name>A0A7W3NTC0_STRMR</name>
<evidence type="ECO:0000313" key="2">
    <source>
        <dbReference type="Proteomes" id="UP000577386"/>
    </source>
</evidence>
<comment type="caution">
    <text evidence="1">The sequence shown here is derived from an EMBL/GenBank/DDBJ whole genome shotgun (WGS) entry which is preliminary data.</text>
</comment>
<evidence type="ECO:0000313" key="1">
    <source>
        <dbReference type="EMBL" id="MBA9056360.1"/>
    </source>
</evidence>
<protein>
    <recommendedName>
        <fullName evidence="3">HEAT repeat domain-containing protein</fullName>
    </recommendedName>
</protein>
<dbReference type="Proteomes" id="UP000577386">
    <property type="component" value="Unassembled WGS sequence"/>
</dbReference>
<keyword evidence="2" id="KW-1185">Reference proteome</keyword>
<dbReference type="CDD" id="cd20694">
    <property type="entry name" value="CdiI_Ct-like"/>
    <property type="match status" value="1"/>
</dbReference>
<evidence type="ECO:0008006" key="3">
    <source>
        <dbReference type="Google" id="ProtNLM"/>
    </source>
</evidence>
<accession>A0A7W3NTC0</accession>
<reference evidence="1 2" key="1">
    <citation type="submission" date="2020-08" db="EMBL/GenBank/DDBJ databases">
        <title>Sequencing the genomes of 1000 actinobacteria strains.</title>
        <authorList>
            <person name="Klenk H.-P."/>
        </authorList>
    </citation>
    <scope>NUCLEOTIDE SEQUENCE [LARGE SCALE GENOMIC DNA]</scope>
    <source>
        <strain evidence="1 2">DSM 41827</strain>
    </source>
</reference>
<dbReference type="RefSeq" id="WP_182776857.1">
    <property type="nucleotide sequence ID" value="NZ_BAAAHW010000047.1"/>
</dbReference>
<dbReference type="GeneID" id="93976827"/>